<evidence type="ECO:0008006" key="3">
    <source>
        <dbReference type="Google" id="ProtNLM"/>
    </source>
</evidence>
<protein>
    <recommendedName>
        <fullName evidence="3">Tat pathway signal protein</fullName>
    </recommendedName>
</protein>
<evidence type="ECO:0000313" key="1">
    <source>
        <dbReference type="EMBL" id="WLQ58277.1"/>
    </source>
</evidence>
<evidence type="ECO:0000313" key="2">
    <source>
        <dbReference type="Proteomes" id="UP001235744"/>
    </source>
</evidence>
<gene>
    <name evidence="1" type="ORF">P8A19_23850</name>
</gene>
<accession>A0ABY9ISI6</accession>
<name>A0ABY9ISI6_9ACTN</name>
<dbReference type="RefSeq" id="WP_306070524.1">
    <property type="nucleotide sequence ID" value="NZ_CP120988.1"/>
</dbReference>
<dbReference type="Proteomes" id="UP001235744">
    <property type="component" value="Chromosome"/>
</dbReference>
<reference evidence="1 2" key="1">
    <citation type="submission" date="2023-03" db="EMBL/GenBank/DDBJ databases">
        <title>Isolation and description of six Streptomyces strains from soil environments, able to metabolize different microbial glucans.</title>
        <authorList>
            <person name="Widen T."/>
            <person name="Larsbrink J."/>
        </authorList>
    </citation>
    <scope>NUCLEOTIDE SEQUENCE [LARGE SCALE GENOMIC DNA]</scope>
    <source>
        <strain evidence="1 2">Alt2</strain>
    </source>
</reference>
<proteinExistence type="predicted"/>
<sequence>MSHHSYASVRRAAYTALLLALTVLLSLVLPTGSARAYSVGAASPPAAEDCAELPLSRFGEAASAAGTLTIPGNSTACLTFTAKSAGLHRLLLADGTETYPTVYDGETALDCYDPEWGAGWCSLARAGIHTITLLNAGVDVRRPTVSVVPLETLDGCEPEISTAWNAALVTGSAAGPTAVQCRPFTGRAGERITNEIATTVYGDSMSWITDETGARICPHFNEDGSTGCVLPGDGPYRVLSQVSRAERGFPAEYTLKVRRLSDPEGCAHVELSAYNSAPTAAEPATGCKTFTAPAAGRYDAYEVGSGARTVLGVYDRAGRTVCTTWSGCSLPAPGDYTVLTDDATLIFDRTATAGCVPVELGRYTSTFAVAGEIDCLGLPLPAGARLAILKPLSTDGPRTDVIVIDADGAQVCDRSTLSAGTCALTGEAPFRALVSTSSEDPATGAYALALYRTDAAAACPAVPAGDFTAAGPAARISTGDGVFAQCLTIPADDHSAWENLQLKADPGTTSTAGFTVLDPSGAEVCSVYSSLSTWTTCALAPGAAHTVLFTGRDTAGSYTLTRRDVTASAKGCTANPATGPGGASTGGALGAPGTLQCRQVTTPDARDTVHVNVRDAVGTARIVVYGASGEAVCNSGGACAVTGSTHYQVLVTVGSASRTAPSYRLDAVRVATAAGPAPECTKVPNISYGYGPFTGVLDEQHATVCAVLPTADRDRFSMNIGDTAGATDTAVPALYNTSLNNGCILSVPSGYECAVARTGATGLSPSTLVLSLPETAARTDFTAELVCESAPCGPDAVTIGSLAPATGASGTKATVKLSGTALHQGDKVRISLAGKSIEGTTTAVSADRRTLTAVLDLTGAAVGTWSVSVITHQPIEYLHGSFTVTPAPLVSGTAPVISGTPRVGARLTVSTGTWSGAPTSYTHQWYADGKAVTGATASTYTPTASLLGKKLGVKVTARKAGTPDVVRDSATVTVAVGVAPKTTTAPRITGTVRVGTKLTAAHGTWSPAPTSYAYQWKVDGKAVKGATASTYTPTASLLGRKLSVTVTARRTGHTSGAATPTAVKVAVGSAPKASRAPTLSGTAKVGRTLKAARGTWSPAPTSYTYQWYANGKAIKGATKSSLLLKTAVRGKKITVKVTARRTGHTSAAAISKATKAVAR</sequence>
<keyword evidence="2" id="KW-1185">Reference proteome</keyword>
<dbReference type="EMBL" id="CP120988">
    <property type="protein sequence ID" value="WLQ58277.1"/>
    <property type="molecule type" value="Genomic_DNA"/>
</dbReference>
<organism evidence="1 2">
    <name type="scientific">Streptomyces poriferorum</name>
    <dbReference type="NCBI Taxonomy" id="2798799"/>
    <lineage>
        <taxon>Bacteria</taxon>
        <taxon>Bacillati</taxon>
        <taxon>Actinomycetota</taxon>
        <taxon>Actinomycetes</taxon>
        <taxon>Kitasatosporales</taxon>
        <taxon>Streptomycetaceae</taxon>
        <taxon>Streptomyces</taxon>
    </lineage>
</organism>
<dbReference type="Gene3D" id="2.60.40.2700">
    <property type="match status" value="3"/>
</dbReference>